<feature type="compositionally biased region" description="Low complexity" evidence="1">
    <location>
        <begin position="30"/>
        <end position="42"/>
    </location>
</feature>
<gene>
    <name evidence="2" type="ORF">MFIFM68171_01204</name>
</gene>
<dbReference type="RefSeq" id="XP_070912727.1">
    <property type="nucleotide sequence ID" value="XM_071056626.1"/>
</dbReference>
<dbReference type="Proteomes" id="UP001628179">
    <property type="component" value="Unassembled WGS sequence"/>
</dbReference>
<keyword evidence="3" id="KW-1185">Reference proteome</keyword>
<evidence type="ECO:0000313" key="3">
    <source>
        <dbReference type="Proteomes" id="UP001628179"/>
    </source>
</evidence>
<sequence>MLANYVPHQEADGFGIDHHLHQHHHHHAHFTTQQQHQVPTQTPRKRKPEAAPENNERLSKRMSLLNLGMPRRNQSVPFQLTPQPEQSGQKLYVPVENSNSSQSEWQSAGRKPSRRKSRAGSVEDDDSQMRLDDTKYKVYIYNLDDELSESDAESESGKLLFLPDIEKHLRTSRIPPLILEKPQNAAAGRELVLYSVPSSISVPAEKDSVRRAIIEARARAREKQAAEKEVVPGVVPMDAEVSGAPLVEDPDAMELD</sequence>
<accession>A0ABQ0G000</accession>
<evidence type="ECO:0000256" key="1">
    <source>
        <dbReference type="SAM" id="MobiDB-lite"/>
    </source>
</evidence>
<feature type="region of interest" description="Disordered" evidence="1">
    <location>
        <begin position="94"/>
        <end position="129"/>
    </location>
</feature>
<evidence type="ECO:0000313" key="2">
    <source>
        <dbReference type="EMBL" id="GAB1310994.1"/>
    </source>
</evidence>
<name>A0ABQ0G000_9PEZI</name>
<proteinExistence type="predicted"/>
<dbReference type="Pfam" id="PF20354">
    <property type="entry name" value="DUF6649"/>
    <property type="match status" value="1"/>
</dbReference>
<dbReference type="InterPro" id="IPR046591">
    <property type="entry name" value="DUF6649"/>
</dbReference>
<dbReference type="EMBL" id="BAAFSV010000001">
    <property type="protein sequence ID" value="GAB1310994.1"/>
    <property type="molecule type" value="Genomic_DNA"/>
</dbReference>
<feature type="region of interest" description="Disordered" evidence="1">
    <location>
        <begin position="21"/>
        <end position="59"/>
    </location>
</feature>
<feature type="compositionally biased region" description="Low complexity" evidence="1">
    <location>
        <begin position="96"/>
        <end position="107"/>
    </location>
</feature>
<organism evidence="2 3">
    <name type="scientific">Madurella fahalii</name>
    <dbReference type="NCBI Taxonomy" id="1157608"/>
    <lineage>
        <taxon>Eukaryota</taxon>
        <taxon>Fungi</taxon>
        <taxon>Dikarya</taxon>
        <taxon>Ascomycota</taxon>
        <taxon>Pezizomycotina</taxon>
        <taxon>Sordariomycetes</taxon>
        <taxon>Sordariomycetidae</taxon>
        <taxon>Sordariales</taxon>
        <taxon>Sordariales incertae sedis</taxon>
        <taxon>Madurella</taxon>
    </lineage>
</organism>
<comment type="caution">
    <text evidence="2">The sequence shown here is derived from an EMBL/GenBank/DDBJ whole genome shotgun (WGS) entry which is preliminary data.</text>
</comment>
<protein>
    <submittedName>
        <fullName evidence="2">Transcription factor TFIIIC triple barrel domain-containing protein</fullName>
    </submittedName>
</protein>
<reference evidence="2 3" key="1">
    <citation type="submission" date="2024-09" db="EMBL/GenBank/DDBJ databases">
        <title>Itraconazole resistance in Madurella fahalii resulting from another homologue of gene encoding cytochrome P450 14-alpha sterol demethylase (CYP51).</title>
        <authorList>
            <person name="Yoshioka I."/>
            <person name="Fahal A.H."/>
            <person name="Kaneko S."/>
            <person name="Yaguchi T."/>
        </authorList>
    </citation>
    <scope>NUCLEOTIDE SEQUENCE [LARGE SCALE GENOMIC DNA]</scope>
    <source>
        <strain evidence="2 3">IFM 68171</strain>
    </source>
</reference>
<dbReference type="GeneID" id="98171949"/>
<feature type="compositionally biased region" description="Basic and acidic residues" evidence="1">
    <location>
        <begin position="48"/>
        <end position="59"/>
    </location>
</feature>